<gene>
    <name evidence="1" type="ordered locus">HBHAL_1652</name>
</gene>
<keyword evidence="2" id="KW-1185">Reference proteome</keyword>
<accession>I0JIQ1</accession>
<reference evidence="1 2" key="1">
    <citation type="journal article" date="2013" name="Environ. Microbiol.">
        <title>Chloride and organic osmolytes: a hybrid strategy to cope with elevated salinities by the moderately halophilic, chloride-dependent bacterium Halobacillus halophilus.</title>
        <authorList>
            <person name="Saum S.H."/>
            <person name="Pfeiffer F."/>
            <person name="Palm P."/>
            <person name="Rampp M."/>
            <person name="Schuster S.C."/>
            <person name="Muller V."/>
            <person name="Oesterhelt D."/>
        </authorList>
    </citation>
    <scope>NUCLEOTIDE SEQUENCE [LARGE SCALE GENOMIC DNA]</scope>
    <source>
        <strain evidence="2">ATCC 35676 / DSM 2266 / JCM 20832 / KCTC 3685 / LMG 17431 / NBRC 102448 / NCIMB 2269</strain>
    </source>
</reference>
<dbReference type="RefSeq" id="WP_014641926.1">
    <property type="nucleotide sequence ID" value="NC_017668.1"/>
</dbReference>
<evidence type="ECO:0000313" key="1">
    <source>
        <dbReference type="EMBL" id="CCG44019.1"/>
    </source>
</evidence>
<dbReference type="PATRIC" id="fig|866895.3.peg.648"/>
<name>I0JIQ1_HALH3</name>
<organism evidence="1 2">
    <name type="scientific">Halobacillus halophilus (strain ATCC 35676 / DSM 2266 / JCM 20832 / KCTC 3685 / LMG 17431 / NBRC 102448 / NCIMB 2269)</name>
    <name type="common">Sporosarcina halophila</name>
    <dbReference type="NCBI Taxonomy" id="866895"/>
    <lineage>
        <taxon>Bacteria</taxon>
        <taxon>Bacillati</taxon>
        <taxon>Bacillota</taxon>
        <taxon>Bacilli</taxon>
        <taxon>Bacillales</taxon>
        <taxon>Bacillaceae</taxon>
        <taxon>Halobacillus</taxon>
    </lineage>
</organism>
<proteinExistence type="predicted"/>
<sequence>MEPMVKQLLAWSDELKQYNVESGVDDVITSMIKYIYGQQKKIMDLEKNLELENEIKH</sequence>
<dbReference type="HOGENOM" id="CLU_2990398_0_0_9"/>
<dbReference type="KEGG" id="hhd:HBHAL_1652"/>
<dbReference type="EMBL" id="HE717023">
    <property type="protein sequence ID" value="CCG44019.1"/>
    <property type="molecule type" value="Genomic_DNA"/>
</dbReference>
<dbReference type="Proteomes" id="UP000007397">
    <property type="component" value="Chromosome"/>
</dbReference>
<protein>
    <submittedName>
        <fullName evidence="1">Uncharacterized protein</fullName>
    </submittedName>
</protein>
<evidence type="ECO:0000313" key="2">
    <source>
        <dbReference type="Proteomes" id="UP000007397"/>
    </source>
</evidence>
<dbReference type="STRING" id="866895.HBHAL_1652"/>
<dbReference type="AlphaFoldDB" id="I0JIQ1"/>